<feature type="transmembrane region" description="Helical" evidence="1">
    <location>
        <begin position="12"/>
        <end position="30"/>
    </location>
</feature>
<feature type="transmembrane region" description="Helical" evidence="1">
    <location>
        <begin position="202"/>
        <end position="219"/>
    </location>
</feature>
<name>A0A198AQN0_9BACL</name>
<dbReference type="OrthoDB" id="3036080at2"/>
<keyword evidence="1" id="KW-1133">Transmembrane helix</keyword>
<sequence>MGTMDFINQGWIGSFIGALSIIFSIVFYKFTRVKNQLSYKTSFIRLIGKRKSLSDDVDILYKGISIPRLTKSHLVFWNSGTTTVNGIDIIKDDRIRLEFSEGTQILRANIIKENRRINKLSVQIDVDCSNIVNLNFDYLDPNDGAVIELLHTDQKKYPLIKGTIKGIPKGIIDRGRIDDLNEKITSFRVSGFNLTLNNSSRLGVIIFFGSVSILAPVLSNEMAAPLKWFFIILGLFYFFIICAYIWIDRKSSYPKILRISDLDLE</sequence>
<evidence type="ECO:0000313" key="3">
    <source>
        <dbReference type="Proteomes" id="UP000078454"/>
    </source>
</evidence>
<evidence type="ECO:0000313" key="2">
    <source>
        <dbReference type="EMBL" id="OAS23582.1"/>
    </source>
</evidence>
<accession>A0A198AQN0</accession>
<proteinExistence type="predicted"/>
<keyword evidence="1" id="KW-0472">Membrane</keyword>
<keyword evidence="1" id="KW-0812">Transmembrane</keyword>
<dbReference type="EMBL" id="LYPB01000039">
    <property type="protein sequence ID" value="OAS23582.1"/>
    <property type="molecule type" value="Genomic_DNA"/>
</dbReference>
<evidence type="ECO:0000256" key="1">
    <source>
        <dbReference type="SAM" id="Phobius"/>
    </source>
</evidence>
<comment type="caution">
    <text evidence="2">The sequence shown here is derived from an EMBL/GenBank/DDBJ whole genome shotgun (WGS) entry which is preliminary data.</text>
</comment>
<feature type="transmembrane region" description="Helical" evidence="1">
    <location>
        <begin position="225"/>
        <end position="247"/>
    </location>
</feature>
<keyword evidence="3" id="KW-1185">Reference proteome</keyword>
<dbReference type="AlphaFoldDB" id="A0A198AQN0"/>
<protein>
    <submittedName>
        <fullName evidence="2">Uncharacterized protein</fullName>
    </submittedName>
</protein>
<dbReference type="Proteomes" id="UP000078454">
    <property type="component" value="Unassembled WGS sequence"/>
</dbReference>
<reference evidence="2 3" key="1">
    <citation type="submission" date="2016-05" db="EMBL/GenBank/DDBJ databases">
        <title>Paenibacillus sp. 1ZS3-15 nov., isolated from the rhizosphere soil.</title>
        <authorList>
            <person name="Zhang X.X."/>
            <person name="Zhang J."/>
        </authorList>
    </citation>
    <scope>NUCLEOTIDE SEQUENCE [LARGE SCALE GENOMIC DNA]</scope>
    <source>
        <strain evidence="2 3">1ZS3-15</strain>
    </source>
</reference>
<organism evidence="2 3">
    <name type="scientific">Paenibacillus oryzisoli</name>
    <dbReference type="NCBI Taxonomy" id="1850517"/>
    <lineage>
        <taxon>Bacteria</taxon>
        <taxon>Bacillati</taxon>
        <taxon>Bacillota</taxon>
        <taxon>Bacilli</taxon>
        <taxon>Bacillales</taxon>
        <taxon>Paenibacillaceae</taxon>
        <taxon>Paenibacillus</taxon>
    </lineage>
</organism>
<gene>
    <name evidence="2" type="ORF">A8708_25825</name>
</gene>
<dbReference type="RefSeq" id="WP_068661815.1">
    <property type="nucleotide sequence ID" value="NZ_LYPB01000039.1"/>
</dbReference>